<feature type="transmembrane region" description="Helical" evidence="2">
    <location>
        <begin position="161"/>
        <end position="184"/>
    </location>
</feature>
<reference evidence="3 4" key="1">
    <citation type="submission" date="2016-09" db="EMBL/GenBank/DDBJ databases">
        <title>Extensive genetic diversity and differential bi-allelic expression allows diatom success in the polar Southern Ocean.</title>
        <authorList>
            <consortium name="DOE Joint Genome Institute"/>
            <person name="Mock T."/>
            <person name="Otillar R.P."/>
            <person name="Strauss J."/>
            <person name="Dupont C."/>
            <person name="Frickenhaus S."/>
            <person name="Maumus F."/>
            <person name="Mcmullan M."/>
            <person name="Sanges R."/>
            <person name="Schmutz J."/>
            <person name="Toseland A."/>
            <person name="Valas R."/>
            <person name="Veluchamy A."/>
            <person name="Ward B.J."/>
            <person name="Allen A."/>
            <person name="Barry K."/>
            <person name="Falciatore A."/>
            <person name="Ferrante M."/>
            <person name="Fortunato A.E."/>
            <person name="Gloeckner G."/>
            <person name="Gruber A."/>
            <person name="Hipkin R."/>
            <person name="Janech M."/>
            <person name="Kroth P."/>
            <person name="Leese F."/>
            <person name="Lindquist E."/>
            <person name="Lyon B.R."/>
            <person name="Martin J."/>
            <person name="Mayer C."/>
            <person name="Parker M."/>
            <person name="Quesneville H."/>
            <person name="Raymond J."/>
            <person name="Uhlig C."/>
            <person name="Valentin K.U."/>
            <person name="Worden A.Z."/>
            <person name="Armbrust E.V."/>
            <person name="Bowler C."/>
            <person name="Green B."/>
            <person name="Moulton V."/>
            <person name="Van Oosterhout C."/>
            <person name="Grigoriev I."/>
        </authorList>
    </citation>
    <scope>NUCLEOTIDE SEQUENCE [LARGE SCALE GENOMIC DNA]</scope>
    <source>
        <strain evidence="3 4">CCMP1102</strain>
    </source>
</reference>
<feature type="coiled-coil region" evidence="1">
    <location>
        <begin position="539"/>
        <end position="566"/>
    </location>
</feature>
<keyword evidence="2" id="KW-1133">Transmembrane helix</keyword>
<feature type="transmembrane region" description="Helical" evidence="2">
    <location>
        <begin position="389"/>
        <end position="409"/>
    </location>
</feature>
<feature type="transmembrane region" description="Helical" evidence="2">
    <location>
        <begin position="67"/>
        <end position="85"/>
    </location>
</feature>
<dbReference type="InParanoid" id="A0A1E7EXC0"/>
<protein>
    <submittedName>
        <fullName evidence="3">Silicon transporter</fullName>
    </submittedName>
</protein>
<dbReference type="GO" id="GO:0015708">
    <property type="term" value="P:silicic acid import across plasma membrane"/>
    <property type="evidence" value="ECO:0007669"/>
    <property type="project" value="InterPro"/>
</dbReference>
<sequence length="573" mass="63331">MKYGSKVLLSKAMLNKIIYKEKMGHSHGTNTPLDWIRIVISLFLVTFSVIVVLALISTGNTQIARDLHPVAAGIILWTLIIWMSMVEGGQCSMVGLPPVDRELYRESHPITYKIAGWGHKGDNLDRYLMGRQFMVIFINFTIGLCGAPIDASVPVLGLPQWVINIFLGSGIAMVLQNVIIGQLTSQVNASHCMLDYINTHFMTFTYWVAAGIEVTGVMHTSYLIRMMAYWAAGKPVESNEPPKTGAVLAFYWGRILFSVAILGFALAVTIDALFRGQTTIWDGVPNAVGLVLFFVLMSCVGLLEGMQIAFFTVAKLPKSERGESSLALKTCHCLFKNGGKNLPGFMCGRQMTVTLCFFVIARVTTINVEIGVDDNIFGVSDWVQTMFNLGFMGALTTTILGSIAWQLVASSFPIAFLSNPIVYIFLQAALFLEATGICAAAWFFALIQKKIMGYQHDEVYIGTPEERIAKDHGDDMGAQAHLDIGTNVLAPGINDGLGFDMGWAEGDYTDRRVRILNNIAELRQQITLCVTDEEKDAFQMALKLEVQQLERCNKEQEQSVRNLTADLKLDETV</sequence>
<dbReference type="InterPro" id="IPR004693">
    <property type="entry name" value="Silicon_transpt"/>
</dbReference>
<accession>A0A1E7EXC0</accession>
<feature type="transmembrane region" description="Helical" evidence="2">
    <location>
        <begin position="290"/>
        <end position="314"/>
    </location>
</feature>
<feature type="transmembrane region" description="Helical" evidence="2">
    <location>
        <begin position="35"/>
        <end position="55"/>
    </location>
</feature>
<keyword evidence="2" id="KW-0472">Membrane</keyword>
<evidence type="ECO:0000313" key="3">
    <source>
        <dbReference type="EMBL" id="OEU10496.1"/>
    </source>
</evidence>
<dbReference type="Proteomes" id="UP000095751">
    <property type="component" value="Unassembled WGS sequence"/>
</dbReference>
<keyword evidence="4" id="KW-1185">Reference proteome</keyword>
<evidence type="ECO:0000256" key="1">
    <source>
        <dbReference type="SAM" id="Coils"/>
    </source>
</evidence>
<organism evidence="3 4">
    <name type="scientific">Fragilariopsis cylindrus CCMP1102</name>
    <dbReference type="NCBI Taxonomy" id="635003"/>
    <lineage>
        <taxon>Eukaryota</taxon>
        <taxon>Sar</taxon>
        <taxon>Stramenopiles</taxon>
        <taxon>Ochrophyta</taxon>
        <taxon>Bacillariophyta</taxon>
        <taxon>Bacillariophyceae</taxon>
        <taxon>Bacillariophycidae</taxon>
        <taxon>Bacillariales</taxon>
        <taxon>Bacillariaceae</taxon>
        <taxon>Fragilariopsis</taxon>
    </lineage>
</organism>
<feature type="transmembrane region" description="Helical" evidence="2">
    <location>
        <begin position="421"/>
        <end position="447"/>
    </location>
</feature>
<gene>
    <name evidence="3" type="primary">SIT_6</name>
    <name evidence="3" type="ORF">FRACYDRAFT_263777</name>
</gene>
<evidence type="ECO:0000256" key="2">
    <source>
        <dbReference type="SAM" id="Phobius"/>
    </source>
</evidence>
<feature type="transmembrane region" description="Helical" evidence="2">
    <location>
        <begin position="132"/>
        <end position="149"/>
    </location>
</feature>
<dbReference type="EMBL" id="KV784371">
    <property type="protein sequence ID" value="OEU10496.1"/>
    <property type="molecule type" value="Genomic_DNA"/>
</dbReference>
<dbReference type="Pfam" id="PF03842">
    <property type="entry name" value="Silic_transp"/>
    <property type="match status" value="1"/>
</dbReference>
<proteinExistence type="predicted"/>
<keyword evidence="1" id="KW-0175">Coiled coil</keyword>
<keyword evidence="2" id="KW-0812">Transmembrane</keyword>
<feature type="transmembrane region" description="Helical" evidence="2">
    <location>
        <begin position="245"/>
        <end position="270"/>
    </location>
</feature>
<dbReference type="KEGG" id="fcy:FRACYDRAFT_263777"/>
<feature type="transmembrane region" description="Helical" evidence="2">
    <location>
        <begin position="204"/>
        <end position="224"/>
    </location>
</feature>
<evidence type="ECO:0000313" key="4">
    <source>
        <dbReference type="Proteomes" id="UP000095751"/>
    </source>
</evidence>
<dbReference type="OrthoDB" id="35980at2759"/>
<dbReference type="AlphaFoldDB" id="A0A1E7EXC0"/>
<name>A0A1E7EXC0_9STRA</name>